<dbReference type="InterPro" id="IPR016155">
    <property type="entry name" value="Mopterin_synth/thiamin_S_b"/>
</dbReference>
<dbReference type="AlphaFoldDB" id="A0AAF5DEL9"/>
<dbReference type="WBParaSite" id="TCONS_00011183.p1">
    <property type="protein sequence ID" value="TCONS_00011183.p1"/>
    <property type="gene ID" value="XLOC_005352"/>
</dbReference>
<dbReference type="InterPro" id="IPR012675">
    <property type="entry name" value="Beta-grasp_dom_sf"/>
</dbReference>
<dbReference type="SUPFAM" id="SSF54285">
    <property type="entry name" value="MoaD/ThiS"/>
    <property type="match status" value="1"/>
</dbReference>
<dbReference type="InterPro" id="IPR003749">
    <property type="entry name" value="ThiS/MoaD-like"/>
</dbReference>
<evidence type="ECO:0000313" key="1">
    <source>
        <dbReference type="Proteomes" id="UP000035681"/>
    </source>
</evidence>
<dbReference type="Gene3D" id="3.10.20.30">
    <property type="match status" value="1"/>
</dbReference>
<dbReference type="CDD" id="cd00754">
    <property type="entry name" value="Ubl_MoaD"/>
    <property type="match status" value="1"/>
</dbReference>
<sequence>IKLFDLINNKLKGGEGMPEKDVLLFGPAREAYSSSVKITFPRTVNGRVIKDIIFQELYKILHLKDCSMLAINQEYVEDYDIEINMDDVDEIAILPPLSGG</sequence>
<protein>
    <recommendedName>
        <fullName evidence="3">Molybdopterin synthase sulfur carrier subunit</fullName>
    </recommendedName>
</protein>
<dbReference type="Proteomes" id="UP000035681">
    <property type="component" value="Unplaced"/>
</dbReference>
<keyword evidence="1" id="KW-1185">Reference proteome</keyword>
<accession>A0AAF5DEL9</accession>
<reference evidence="2" key="1">
    <citation type="submission" date="2024-02" db="UniProtKB">
        <authorList>
            <consortium name="WormBaseParasite"/>
        </authorList>
    </citation>
    <scope>IDENTIFICATION</scope>
</reference>
<evidence type="ECO:0008006" key="3">
    <source>
        <dbReference type="Google" id="ProtNLM"/>
    </source>
</evidence>
<organism evidence="1 2">
    <name type="scientific">Strongyloides stercoralis</name>
    <name type="common">Threadworm</name>
    <dbReference type="NCBI Taxonomy" id="6248"/>
    <lineage>
        <taxon>Eukaryota</taxon>
        <taxon>Metazoa</taxon>
        <taxon>Ecdysozoa</taxon>
        <taxon>Nematoda</taxon>
        <taxon>Chromadorea</taxon>
        <taxon>Rhabditida</taxon>
        <taxon>Tylenchina</taxon>
        <taxon>Panagrolaimomorpha</taxon>
        <taxon>Strongyloidoidea</taxon>
        <taxon>Strongyloididae</taxon>
        <taxon>Strongyloides</taxon>
    </lineage>
</organism>
<evidence type="ECO:0000313" key="2">
    <source>
        <dbReference type="WBParaSite" id="TCONS_00011183.p1"/>
    </source>
</evidence>
<name>A0AAF5DEL9_STRER</name>
<dbReference type="Pfam" id="PF02597">
    <property type="entry name" value="ThiS"/>
    <property type="match status" value="1"/>
</dbReference>
<proteinExistence type="predicted"/>